<keyword evidence="2 8" id="KW-0645">Protease</keyword>
<evidence type="ECO:0000259" key="11">
    <source>
        <dbReference type="PROSITE" id="PS51767"/>
    </source>
</evidence>
<evidence type="ECO:0000256" key="10">
    <source>
        <dbReference type="SAM" id="SignalP"/>
    </source>
</evidence>
<keyword evidence="4 8" id="KW-0064">Aspartyl protease</keyword>
<feature type="active site" evidence="6">
    <location>
        <position position="92"/>
    </location>
</feature>
<dbReference type="PROSITE" id="PS00141">
    <property type="entry name" value="ASP_PROTEASE"/>
    <property type="match status" value="1"/>
</dbReference>
<evidence type="ECO:0000256" key="5">
    <source>
        <dbReference type="ARBA" id="ARBA00022801"/>
    </source>
</evidence>
<keyword evidence="7" id="KW-1015">Disulfide bond</keyword>
<dbReference type="PANTHER" id="PTHR47966">
    <property type="entry name" value="BETA-SITE APP-CLEAVING ENZYME, ISOFORM A-RELATED"/>
    <property type="match status" value="1"/>
</dbReference>
<dbReference type="InterPro" id="IPR033876">
    <property type="entry name" value="SAP-like"/>
</dbReference>
<dbReference type="GO" id="GO:0006508">
    <property type="term" value="P:proteolysis"/>
    <property type="evidence" value="ECO:0007669"/>
    <property type="project" value="UniProtKB-KW"/>
</dbReference>
<comment type="caution">
    <text evidence="12">The sequence shown here is derived from an EMBL/GenBank/DDBJ whole genome shotgun (WGS) entry which is preliminary data.</text>
</comment>
<evidence type="ECO:0000313" key="12">
    <source>
        <dbReference type="EMBL" id="KAK0629272.1"/>
    </source>
</evidence>
<evidence type="ECO:0000256" key="4">
    <source>
        <dbReference type="ARBA" id="ARBA00022750"/>
    </source>
</evidence>
<dbReference type="InterPro" id="IPR001461">
    <property type="entry name" value="Aspartic_peptidase_A1"/>
</dbReference>
<dbReference type="EMBL" id="JAULSR010000002">
    <property type="protein sequence ID" value="KAK0629272.1"/>
    <property type="molecule type" value="Genomic_DNA"/>
</dbReference>
<feature type="domain" description="Peptidase A1" evidence="11">
    <location>
        <begin position="74"/>
        <end position="388"/>
    </location>
</feature>
<feature type="chain" id="PRO_5041200768" evidence="10">
    <location>
        <begin position="18"/>
        <end position="526"/>
    </location>
</feature>
<evidence type="ECO:0000256" key="6">
    <source>
        <dbReference type="PIRSR" id="PIRSR601461-1"/>
    </source>
</evidence>
<evidence type="ECO:0000313" key="13">
    <source>
        <dbReference type="Proteomes" id="UP001174934"/>
    </source>
</evidence>
<evidence type="ECO:0000256" key="9">
    <source>
        <dbReference type="SAM" id="MobiDB-lite"/>
    </source>
</evidence>
<dbReference type="AlphaFoldDB" id="A0AA40C8N1"/>
<accession>A0AA40C8N1</accession>
<evidence type="ECO:0000256" key="2">
    <source>
        <dbReference type="ARBA" id="ARBA00022670"/>
    </source>
</evidence>
<dbReference type="PRINTS" id="PR00792">
    <property type="entry name" value="PEPSIN"/>
</dbReference>
<dbReference type="InterPro" id="IPR001969">
    <property type="entry name" value="Aspartic_peptidase_AS"/>
</dbReference>
<dbReference type="PROSITE" id="PS51767">
    <property type="entry name" value="PEPTIDASE_A1"/>
    <property type="match status" value="1"/>
</dbReference>
<protein>
    <submittedName>
        <fullName evidence="12">Aspartic peptidase domain-containing protein</fullName>
    </submittedName>
</protein>
<feature type="signal peptide" evidence="10">
    <location>
        <begin position="1"/>
        <end position="17"/>
    </location>
</feature>
<name>A0AA40C8N1_9PEZI</name>
<dbReference type="InterPro" id="IPR033121">
    <property type="entry name" value="PEPTIDASE_A1"/>
</dbReference>
<proteinExistence type="inferred from homology"/>
<feature type="region of interest" description="Disordered" evidence="9">
    <location>
        <begin position="469"/>
        <end position="499"/>
    </location>
</feature>
<dbReference type="Proteomes" id="UP001174934">
    <property type="component" value="Unassembled WGS sequence"/>
</dbReference>
<feature type="disulfide bond" evidence="7">
    <location>
        <begin position="319"/>
        <end position="353"/>
    </location>
</feature>
<keyword evidence="3 10" id="KW-0732">Signal</keyword>
<keyword evidence="13" id="KW-1185">Reference proteome</keyword>
<dbReference type="PANTHER" id="PTHR47966:SF65">
    <property type="entry name" value="ASPARTIC-TYPE ENDOPEPTIDASE"/>
    <property type="match status" value="1"/>
</dbReference>
<sequence length="526" mass="54581">MLSLLLSLTLLSPAVVAAPPKNYSPPSKSSKSAAIRGEGFIHKRVSAIPGAPQLRSKRDADEVTVANQRLGTTYTIDIDVGTPAQKITVILDTGSPDLWVNPSCETSGQPAYCQSFPQFDYTVSSTIQDTGFADILAYGKGNVTVEYVTDAVTFDGLDITDQIFGIGFESFDIPMGILGLSPPVNPDNAYDFVLDSMAKQGLISSRAFSLDLRAVSDPNGAVIFGGVDTGKFIGELEKLPILDPSETPSGADRYWVYLTGVGITLPDGSASASDVIQVPVFLDSGGTLSRLPTPIFQAIGDVFPGAAFDEDEGAFVVDCSVASQPGSVDFAFNNKVISVPYADFIWQVKEGFCIVGVLPDDDEPVFGDSFLRAAYVVYDQDNRNLHLAQAANCGTNVITIGSGVNAVPSSTGQCTGSDRATATAGQNLDVTQTRAPTNVVTGSNPDATPIPFGPGPAASRVSVTSMGLTNAPVPTGAPAAGTETGTGTEAPQPTESKKNDAAGVKVGMGMGAAVAFGVVNVVAWVL</sequence>
<reference evidence="12" key="1">
    <citation type="submission" date="2023-06" db="EMBL/GenBank/DDBJ databases">
        <title>Genome-scale phylogeny and comparative genomics of the fungal order Sordariales.</title>
        <authorList>
            <consortium name="Lawrence Berkeley National Laboratory"/>
            <person name="Hensen N."/>
            <person name="Bonometti L."/>
            <person name="Westerberg I."/>
            <person name="Brannstrom I.O."/>
            <person name="Guillou S."/>
            <person name="Cros-Aarteil S."/>
            <person name="Calhoun S."/>
            <person name="Haridas S."/>
            <person name="Kuo A."/>
            <person name="Mondo S."/>
            <person name="Pangilinan J."/>
            <person name="Riley R."/>
            <person name="LaButti K."/>
            <person name="Andreopoulos B."/>
            <person name="Lipzen A."/>
            <person name="Chen C."/>
            <person name="Yanf M."/>
            <person name="Daum C."/>
            <person name="Ng V."/>
            <person name="Clum A."/>
            <person name="Steindorff A."/>
            <person name="Ohm R."/>
            <person name="Martin F."/>
            <person name="Silar P."/>
            <person name="Natvig D."/>
            <person name="Lalanne C."/>
            <person name="Gautier V."/>
            <person name="Ament-velasquez S.L."/>
            <person name="Kruys A."/>
            <person name="Hutchinson M.I."/>
            <person name="Powell A.J."/>
            <person name="Barry K."/>
            <person name="Miller A.N."/>
            <person name="Grigoriev I.V."/>
            <person name="Debuchy R."/>
            <person name="Gladieux P."/>
            <person name="Thoren M.H."/>
            <person name="Johannesson H."/>
        </authorList>
    </citation>
    <scope>NUCLEOTIDE SEQUENCE</scope>
    <source>
        <strain evidence="12">SMH3391-2</strain>
    </source>
</reference>
<feature type="active site" evidence="6">
    <location>
        <position position="283"/>
    </location>
</feature>
<evidence type="ECO:0000256" key="8">
    <source>
        <dbReference type="RuleBase" id="RU000454"/>
    </source>
</evidence>
<dbReference type="SUPFAM" id="SSF50630">
    <property type="entry name" value="Acid proteases"/>
    <property type="match status" value="1"/>
</dbReference>
<comment type="similarity">
    <text evidence="1 8">Belongs to the peptidase A1 family.</text>
</comment>
<dbReference type="CDD" id="cd05474">
    <property type="entry name" value="SAP_like"/>
    <property type="match status" value="1"/>
</dbReference>
<dbReference type="Gene3D" id="2.40.70.10">
    <property type="entry name" value="Acid Proteases"/>
    <property type="match status" value="2"/>
</dbReference>
<gene>
    <name evidence="12" type="ORF">B0T17DRAFT_525138</name>
</gene>
<keyword evidence="5 8" id="KW-0378">Hydrolase</keyword>
<dbReference type="InterPro" id="IPR021109">
    <property type="entry name" value="Peptidase_aspartic_dom_sf"/>
</dbReference>
<dbReference type="Pfam" id="PF00026">
    <property type="entry name" value="Asp"/>
    <property type="match status" value="1"/>
</dbReference>
<evidence type="ECO:0000256" key="1">
    <source>
        <dbReference type="ARBA" id="ARBA00007447"/>
    </source>
</evidence>
<evidence type="ECO:0000256" key="3">
    <source>
        <dbReference type="ARBA" id="ARBA00022729"/>
    </source>
</evidence>
<evidence type="ECO:0000256" key="7">
    <source>
        <dbReference type="PIRSR" id="PIRSR601461-2"/>
    </source>
</evidence>
<organism evidence="12 13">
    <name type="scientific">Bombardia bombarda</name>
    <dbReference type="NCBI Taxonomy" id="252184"/>
    <lineage>
        <taxon>Eukaryota</taxon>
        <taxon>Fungi</taxon>
        <taxon>Dikarya</taxon>
        <taxon>Ascomycota</taxon>
        <taxon>Pezizomycotina</taxon>
        <taxon>Sordariomycetes</taxon>
        <taxon>Sordariomycetidae</taxon>
        <taxon>Sordariales</taxon>
        <taxon>Lasiosphaeriaceae</taxon>
        <taxon>Bombardia</taxon>
    </lineage>
</organism>
<feature type="compositionally biased region" description="Low complexity" evidence="9">
    <location>
        <begin position="474"/>
        <end position="494"/>
    </location>
</feature>
<dbReference type="GO" id="GO:0004190">
    <property type="term" value="F:aspartic-type endopeptidase activity"/>
    <property type="evidence" value="ECO:0007669"/>
    <property type="project" value="UniProtKB-KW"/>
</dbReference>